<protein>
    <recommendedName>
        <fullName evidence="4">Peptide subunit release factor 1 (ERF1)</fullName>
    </recommendedName>
</protein>
<gene>
    <name evidence="2" type="ORF">FHX37_3237</name>
</gene>
<evidence type="ECO:0000313" key="3">
    <source>
        <dbReference type="Proteomes" id="UP000317422"/>
    </source>
</evidence>
<evidence type="ECO:0000313" key="2">
    <source>
        <dbReference type="EMBL" id="TQN33232.1"/>
    </source>
</evidence>
<organism evidence="2 3">
    <name type="scientific">Haloactinospora alba</name>
    <dbReference type="NCBI Taxonomy" id="405555"/>
    <lineage>
        <taxon>Bacteria</taxon>
        <taxon>Bacillati</taxon>
        <taxon>Actinomycetota</taxon>
        <taxon>Actinomycetes</taxon>
        <taxon>Streptosporangiales</taxon>
        <taxon>Nocardiopsidaceae</taxon>
        <taxon>Haloactinospora</taxon>
    </lineage>
</organism>
<comment type="caution">
    <text evidence="2">The sequence shown here is derived from an EMBL/GenBank/DDBJ whole genome shotgun (WGS) entry which is preliminary data.</text>
</comment>
<reference evidence="2 3" key="1">
    <citation type="submission" date="2019-06" db="EMBL/GenBank/DDBJ databases">
        <title>Sequencing the genomes of 1000 actinobacteria strains.</title>
        <authorList>
            <person name="Klenk H.-P."/>
        </authorList>
    </citation>
    <scope>NUCLEOTIDE SEQUENCE [LARGE SCALE GENOMIC DNA]</scope>
    <source>
        <strain evidence="2 3">DSM 45015</strain>
    </source>
</reference>
<name>A0A543NN30_9ACTN</name>
<dbReference type="Proteomes" id="UP000317422">
    <property type="component" value="Unassembled WGS sequence"/>
</dbReference>
<evidence type="ECO:0008006" key="4">
    <source>
        <dbReference type="Google" id="ProtNLM"/>
    </source>
</evidence>
<dbReference type="InterPro" id="IPR040701">
    <property type="entry name" value="Bact_RF_family2"/>
</dbReference>
<dbReference type="EMBL" id="VFQC01000001">
    <property type="protein sequence ID" value="TQN33232.1"/>
    <property type="molecule type" value="Genomic_DNA"/>
</dbReference>
<dbReference type="AlphaFoldDB" id="A0A543NN30"/>
<proteinExistence type="predicted"/>
<feature type="region of interest" description="Disordered" evidence="1">
    <location>
        <begin position="138"/>
        <end position="157"/>
    </location>
</feature>
<accession>A0A543NN30</accession>
<sequence>MDLSFLRTVYTPAAPVASLYMDVSRDREGAEQDIQARWDKAREDLASQGADAETLGAMDQVVGRGDGTAEPCGQLTFAADGRVLFDRLVADPSQDYTALWGPLPDPAPYLKRRGQHVPYVLVIVHSGGAALRAVDASGQRHTERVGPGPGSNGAQPEADAGQIVAAIDRLAVGGGAETIVLAGEPEGRERVRNRLSEGLRLLAGDVETETGPSGPEGLPLDDELQRRLDERAEEEQRTVANAFEEGRGNPDRVTEGFAPVVYALRQGRVETLVWSSGLAGGNAELWIGPYGEHLGLTEAELHDMGVAEPVRANAEAALIRAAALTSAKLAFLPQHDVEPDEGLGAVLRNAEAHR</sequence>
<evidence type="ECO:0000256" key="1">
    <source>
        <dbReference type="SAM" id="MobiDB-lite"/>
    </source>
</evidence>
<keyword evidence="3" id="KW-1185">Reference proteome</keyword>
<dbReference type="Pfam" id="PF18844">
    <property type="entry name" value="baeRF_family2"/>
    <property type="match status" value="1"/>
</dbReference>